<protein>
    <submittedName>
        <fullName evidence="2">Cysteine--tRNA ligase, cytoplasmic</fullName>
    </submittedName>
</protein>
<organism evidence="2 3">
    <name type="scientific">Stegodyphus mimosarum</name>
    <name type="common">African social velvet spider</name>
    <dbReference type="NCBI Taxonomy" id="407821"/>
    <lineage>
        <taxon>Eukaryota</taxon>
        <taxon>Metazoa</taxon>
        <taxon>Ecdysozoa</taxon>
        <taxon>Arthropoda</taxon>
        <taxon>Chelicerata</taxon>
        <taxon>Arachnida</taxon>
        <taxon>Araneae</taxon>
        <taxon>Araneomorphae</taxon>
        <taxon>Entelegynae</taxon>
        <taxon>Eresoidea</taxon>
        <taxon>Eresidae</taxon>
        <taxon>Stegodyphus</taxon>
    </lineage>
</organism>
<feature type="region of interest" description="Disordered" evidence="1">
    <location>
        <begin position="1"/>
        <end position="54"/>
    </location>
</feature>
<dbReference type="OrthoDB" id="423658at2759"/>
<keyword evidence="2" id="KW-0436">Ligase</keyword>
<dbReference type="STRING" id="407821.A0A087TFC3"/>
<name>A0A087TFC3_STEMI</name>
<sequence length="84" mass="9828">MLEKERKKQEQEALKAAREAMKKIPPSEMFKSMPDKYSQFDEKGIPTHDAEGKELSESQLKKVMKLYNAQEKKYNEYLKTVATT</sequence>
<evidence type="ECO:0000313" key="3">
    <source>
        <dbReference type="Proteomes" id="UP000054359"/>
    </source>
</evidence>
<feature type="compositionally biased region" description="Basic and acidic residues" evidence="1">
    <location>
        <begin position="38"/>
        <end position="54"/>
    </location>
</feature>
<keyword evidence="3" id="KW-1185">Reference proteome</keyword>
<reference evidence="2 3" key="1">
    <citation type="submission" date="2013-11" db="EMBL/GenBank/DDBJ databases">
        <title>Genome sequencing of Stegodyphus mimosarum.</title>
        <authorList>
            <person name="Bechsgaard J."/>
        </authorList>
    </citation>
    <scope>NUCLEOTIDE SEQUENCE [LARGE SCALE GENOMIC DNA]</scope>
</reference>
<dbReference type="OMA" id="SQMFLNE"/>
<proteinExistence type="predicted"/>
<dbReference type="EMBL" id="KK114968">
    <property type="protein sequence ID" value="KFM63812.1"/>
    <property type="molecule type" value="Genomic_DNA"/>
</dbReference>
<feature type="compositionally biased region" description="Basic and acidic residues" evidence="1">
    <location>
        <begin position="1"/>
        <end position="22"/>
    </location>
</feature>
<dbReference type="AlphaFoldDB" id="A0A087TFC3"/>
<feature type="non-terminal residue" evidence="2">
    <location>
        <position position="84"/>
    </location>
</feature>
<gene>
    <name evidence="2" type="ORF">X975_15242</name>
</gene>
<dbReference type="Proteomes" id="UP000054359">
    <property type="component" value="Unassembled WGS sequence"/>
</dbReference>
<evidence type="ECO:0000256" key="1">
    <source>
        <dbReference type="SAM" id="MobiDB-lite"/>
    </source>
</evidence>
<accession>A0A087TFC3</accession>
<evidence type="ECO:0000313" key="2">
    <source>
        <dbReference type="EMBL" id="KFM63812.1"/>
    </source>
</evidence>
<dbReference type="GO" id="GO:0016874">
    <property type="term" value="F:ligase activity"/>
    <property type="evidence" value="ECO:0007669"/>
    <property type="project" value="UniProtKB-KW"/>
</dbReference>